<keyword evidence="11" id="KW-0535">Nitrogen fixation</keyword>
<dbReference type="Gene3D" id="3.20.20.70">
    <property type="entry name" value="Aldolase class I"/>
    <property type="match status" value="1"/>
</dbReference>
<proteinExistence type="inferred from homology"/>
<evidence type="ECO:0000256" key="14">
    <source>
        <dbReference type="ARBA" id="ARBA00032102"/>
    </source>
</evidence>
<dbReference type="SMART" id="SM00729">
    <property type="entry name" value="Elp3"/>
    <property type="match status" value="1"/>
</dbReference>
<dbReference type="SFLD" id="SFLDG01068">
    <property type="entry name" value="FeMo_cofactor_biosynthesis_pro"/>
    <property type="match status" value="1"/>
</dbReference>
<evidence type="ECO:0000313" key="16">
    <source>
        <dbReference type="EMBL" id="MDG4474955.1"/>
    </source>
</evidence>
<accession>A0A9X4MFC6</accession>
<feature type="domain" description="Radical SAM core" evidence="15">
    <location>
        <begin position="19"/>
        <end position="264"/>
    </location>
</feature>
<evidence type="ECO:0000256" key="9">
    <source>
        <dbReference type="ARBA" id="ARBA00023004"/>
    </source>
</evidence>
<keyword evidence="9" id="KW-0408">Iron</keyword>
<keyword evidence="8" id="KW-0479">Metal-binding</keyword>
<evidence type="ECO:0000256" key="4">
    <source>
        <dbReference type="ARBA" id="ARBA00006804"/>
    </source>
</evidence>
<dbReference type="InterPro" id="IPR058240">
    <property type="entry name" value="rSAM_sf"/>
</dbReference>
<dbReference type="Proteomes" id="UP001154240">
    <property type="component" value="Unassembled WGS sequence"/>
</dbReference>
<comment type="similarity">
    <text evidence="4">Belongs to the radical SAM superfamily. NifB family.</text>
</comment>
<evidence type="ECO:0000313" key="17">
    <source>
        <dbReference type="Proteomes" id="UP001154240"/>
    </source>
</evidence>
<dbReference type="PANTHER" id="PTHR43787:SF13">
    <property type="entry name" value="FEMO COFACTOR BIOSYNTHESIS PROTEIN NIFB"/>
    <property type="match status" value="1"/>
</dbReference>
<gene>
    <name evidence="16" type="primary">nifB</name>
    <name evidence="16" type="ORF">OLX77_02115</name>
</gene>
<keyword evidence="7" id="KW-0949">S-adenosyl-L-methionine</keyword>
<keyword evidence="12" id="KW-0456">Lyase</keyword>
<dbReference type="GO" id="GO:0016829">
    <property type="term" value="F:lyase activity"/>
    <property type="evidence" value="ECO:0007669"/>
    <property type="project" value="UniProtKB-KW"/>
</dbReference>
<dbReference type="SFLD" id="SFLDG01067">
    <property type="entry name" value="SPASM/twitch_domain_containing"/>
    <property type="match status" value="1"/>
</dbReference>
<dbReference type="GO" id="GO:0051539">
    <property type="term" value="F:4 iron, 4 sulfur cluster binding"/>
    <property type="evidence" value="ECO:0007669"/>
    <property type="project" value="UniProtKB-KW"/>
</dbReference>
<dbReference type="SFLD" id="SFLDS00029">
    <property type="entry name" value="Radical_SAM"/>
    <property type="match status" value="1"/>
</dbReference>
<evidence type="ECO:0000259" key="15">
    <source>
        <dbReference type="PROSITE" id="PS51918"/>
    </source>
</evidence>
<name>A0A9X4MFC6_9BACT</name>
<evidence type="ECO:0000256" key="2">
    <source>
        <dbReference type="ARBA" id="ARBA00003522"/>
    </source>
</evidence>
<comment type="pathway">
    <text evidence="3">Cofactor biosynthesis; Fe-Mo cofactor biosynthesis.</text>
</comment>
<reference evidence="16" key="2">
    <citation type="submission" date="2022-10" db="EMBL/GenBank/DDBJ databases">
        <authorList>
            <person name="Aronson H.S."/>
        </authorList>
    </citation>
    <scope>NUCLEOTIDE SEQUENCE</scope>
    <source>
        <strain evidence="16">RS19-109</strain>
    </source>
</reference>
<evidence type="ECO:0000256" key="12">
    <source>
        <dbReference type="ARBA" id="ARBA00023239"/>
    </source>
</evidence>
<evidence type="ECO:0000256" key="7">
    <source>
        <dbReference type="ARBA" id="ARBA00022691"/>
    </source>
</evidence>
<evidence type="ECO:0000256" key="11">
    <source>
        <dbReference type="ARBA" id="ARBA00023231"/>
    </source>
</evidence>
<dbReference type="Pfam" id="PF02579">
    <property type="entry name" value="Nitro_FeMo-Co"/>
    <property type="match status" value="1"/>
</dbReference>
<evidence type="ECO:0000256" key="10">
    <source>
        <dbReference type="ARBA" id="ARBA00023014"/>
    </source>
</evidence>
<dbReference type="CDD" id="cd01335">
    <property type="entry name" value="Radical_SAM"/>
    <property type="match status" value="1"/>
</dbReference>
<dbReference type="InterPro" id="IPR003731">
    <property type="entry name" value="Di-Nase_FeMo-co_biosynth"/>
</dbReference>
<dbReference type="InterPro" id="IPR007197">
    <property type="entry name" value="rSAM"/>
</dbReference>
<dbReference type="PANTHER" id="PTHR43787">
    <property type="entry name" value="FEMO COFACTOR BIOSYNTHESIS PROTEIN NIFB-RELATED"/>
    <property type="match status" value="1"/>
</dbReference>
<protein>
    <recommendedName>
        <fullName evidence="5">FeMo cofactor biosynthesis protein NifB</fullName>
    </recommendedName>
    <alternativeName>
        <fullName evidence="14">Nitrogenase cofactor maturase NifB</fullName>
    </alternativeName>
    <alternativeName>
        <fullName evidence="13">Radical SAM assemblase NifB</fullName>
    </alternativeName>
</protein>
<evidence type="ECO:0000256" key="1">
    <source>
        <dbReference type="ARBA" id="ARBA00001966"/>
    </source>
</evidence>
<comment type="function">
    <text evidence="2">Involved in the biosynthesis of the iron-molybdenum cofactor (FeMo-co or M-cluster) found in the dinitrogenase enzyme of the nitrogenase complex in nitrogen-fixing microorganisms. NifB catalyzes the crucial step of radical SAM-dependent carbide insertion that occurs concomitant with the insertion of a 9th sulfur and the rearrangement/coupling of two [4Fe-4S] clusters into a [8Fe-9S-C] cluster, the precursor to the M-cluster.</text>
</comment>
<dbReference type="RefSeq" id="WP_307631933.1">
    <property type="nucleotide sequence ID" value="NZ_JAPHEH010000001.1"/>
</dbReference>
<evidence type="ECO:0000256" key="13">
    <source>
        <dbReference type="ARBA" id="ARBA00030926"/>
    </source>
</evidence>
<sequence>MSEIHKDLNKHPCFNPAMKGQAGRVHLPVAPNCNIKCNYCDRKYDCVNESRPGVTSTILTPEQALVYMGKVLEKEPRITVAGIAGPGDPFANAEATMETMRLINKNYPQMILCLASNGLAIGPYIPELAELNVSHVTVTINAVDPEVGAKIYGWVRDGKVAYQGRQAAELLLSRQLEAVKSLKAHGITVKINSILIPGINDRHILKVAETMRELGADLFNCMAMFPNVGTPFGTIREPSKEEVGAMRTEAEKFLPQMRHCTRCRADAVGLLDQDRTEEMRGCLSACAQLPALPPEIRPYVAVATMEGVLVNQHLGEANRFQIYERKGDEYLLVEERPAPKVSGGLQRWTSLARALNDCRAVLVSNVGETPRGILEKAGVKPVEMGGFIVDGVKAIYEGTNVAPLQKRKKSCASGGCVGSGGGCS</sequence>
<dbReference type="SUPFAM" id="SSF53146">
    <property type="entry name" value="Nitrogenase accessory factor-like"/>
    <property type="match status" value="1"/>
</dbReference>
<dbReference type="Pfam" id="PF04055">
    <property type="entry name" value="Radical_SAM"/>
    <property type="match status" value="1"/>
</dbReference>
<dbReference type="SFLD" id="SFLDF00281">
    <property type="entry name" value="FeMo_cofactor_biosynthesis_pro"/>
    <property type="match status" value="1"/>
</dbReference>
<dbReference type="Gene3D" id="3.30.420.130">
    <property type="entry name" value="Dinitrogenase iron-molybdenum cofactor biosynthesis domain"/>
    <property type="match status" value="1"/>
</dbReference>
<reference evidence="16" key="1">
    <citation type="journal article" date="2022" name="bioRxiv">
        <title>Thiovibrio frasassiensisgen. nov., sp. nov., an autotrophic, elemental sulfur disproportionating bacterium isolated from sulfidic karst sediment, and proposal of Thiovibrionaceae fam. nov.</title>
        <authorList>
            <person name="Aronson H."/>
            <person name="Thomas C."/>
            <person name="Bhattacharyya M."/>
            <person name="Eckstein S."/>
            <person name="Jensen S."/>
            <person name="Barco R."/>
            <person name="Macalady J."/>
            <person name="Amend J."/>
        </authorList>
    </citation>
    <scope>NUCLEOTIDE SEQUENCE</scope>
    <source>
        <strain evidence="16">RS19-109</strain>
    </source>
</reference>
<dbReference type="PROSITE" id="PS51918">
    <property type="entry name" value="RADICAL_SAM"/>
    <property type="match status" value="1"/>
</dbReference>
<dbReference type="AlphaFoldDB" id="A0A9X4MFC6"/>
<dbReference type="InterPro" id="IPR036105">
    <property type="entry name" value="DiNase_FeMo-co_biosyn_sf"/>
</dbReference>
<comment type="cofactor">
    <cofactor evidence="1">
        <name>[4Fe-4S] cluster</name>
        <dbReference type="ChEBI" id="CHEBI:49883"/>
    </cofactor>
</comment>
<organism evidence="16 17">
    <name type="scientific">Thiovibrio frasassiensis</name>
    <dbReference type="NCBI Taxonomy" id="2984131"/>
    <lineage>
        <taxon>Bacteria</taxon>
        <taxon>Pseudomonadati</taxon>
        <taxon>Thermodesulfobacteriota</taxon>
        <taxon>Desulfobulbia</taxon>
        <taxon>Desulfobulbales</taxon>
        <taxon>Thiovibrionaceae</taxon>
        <taxon>Thiovibrio</taxon>
    </lineage>
</organism>
<dbReference type="InterPro" id="IPR006638">
    <property type="entry name" value="Elp3/MiaA/NifB-like_rSAM"/>
</dbReference>
<dbReference type="GO" id="GO:0046872">
    <property type="term" value="F:metal ion binding"/>
    <property type="evidence" value="ECO:0007669"/>
    <property type="project" value="UniProtKB-KW"/>
</dbReference>
<dbReference type="InterPro" id="IPR013785">
    <property type="entry name" value="Aldolase_TIM"/>
</dbReference>
<dbReference type="InterPro" id="IPR005980">
    <property type="entry name" value="Nase_CF_NifB"/>
</dbReference>
<keyword evidence="6" id="KW-0004">4Fe-4S</keyword>
<dbReference type="SUPFAM" id="SSF102114">
    <property type="entry name" value="Radical SAM enzymes"/>
    <property type="match status" value="1"/>
</dbReference>
<dbReference type="EMBL" id="JAPHEH010000001">
    <property type="protein sequence ID" value="MDG4474955.1"/>
    <property type="molecule type" value="Genomic_DNA"/>
</dbReference>
<evidence type="ECO:0000256" key="6">
    <source>
        <dbReference type="ARBA" id="ARBA00022485"/>
    </source>
</evidence>
<keyword evidence="10" id="KW-0411">Iron-sulfur</keyword>
<dbReference type="NCBIfam" id="TIGR01290">
    <property type="entry name" value="nifB"/>
    <property type="match status" value="1"/>
</dbReference>
<keyword evidence="17" id="KW-1185">Reference proteome</keyword>
<evidence type="ECO:0000256" key="3">
    <source>
        <dbReference type="ARBA" id="ARBA00005155"/>
    </source>
</evidence>
<evidence type="ECO:0000256" key="5">
    <source>
        <dbReference type="ARBA" id="ARBA00021702"/>
    </source>
</evidence>
<evidence type="ECO:0000256" key="8">
    <source>
        <dbReference type="ARBA" id="ARBA00022723"/>
    </source>
</evidence>
<comment type="caution">
    <text evidence="16">The sequence shown here is derived from an EMBL/GenBank/DDBJ whole genome shotgun (WGS) entry which is preliminary data.</text>
</comment>